<comment type="similarity">
    <text evidence="6">Belongs to the ribonuclease III family. Mitochondrion-specific ribosomal protein mL44 subfamily.</text>
</comment>
<dbReference type="Pfam" id="PF00636">
    <property type="entry name" value="Ribonuclease_3"/>
    <property type="match status" value="1"/>
</dbReference>
<evidence type="ECO:0000256" key="4">
    <source>
        <dbReference type="ARBA" id="ARBA00023128"/>
    </source>
</evidence>
<accession>A0A8H4LAP2</accession>
<dbReference type="GO" id="GO:0005739">
    <property type="term" value="C:mitochondrion"/>
    <property type="evidence" value="ECO:0007669"/>
    <property type="project" value="TreeGrafter"/>
</dbReference>
<dbReference type="InterPro" id="IPR014720">
    <property type="entry name" value="dsRBD_dom"/>
</dbReference>
<keyword evidence="10" id="KW-1185">Reference proteome</keyword>
<dbReference type="Gene3D" id="1.10.1520.10">
    <property type="entry name" value="Ribonuclease III domain"/>
    <property type="match status" value="1"/>
</dbReference>
<reference evidence="9 10" key="1">
    <citation type="submission" date="2020-01" db="EMBL/GenBank/DDBJ databases">
        <title>Identification and distribution of gene clusters putatively required for synthesis of sphingolipid metabolism inhibitors in phylogenetically diverse species of the filamentous fungus Fusarium.</title>
        <authorList>
            <person name="Kim H.-S."/>
            <person name="Busman M."/>
            <person name="Brown D.W."/>
            <person name="Divon H."/>
            <person name="Uhlig S."/>
            <person name="Proctor R.H."/>
        </authorList>
    </citation>
    <scope>NUCLEOTIDE SEQUENCE [LARGE SCALE GENOMIC DNA]</scope>
    <source>
        <strain evidence="9 10">NRRL 20459</strain>
    </source>
</reference>
<evidence type="ECO:0000256" key="7">
    <source>
        <dbReference type="ARBA" id="ARBA00035187"/>
    </source>
</evidence>
<dbReference type="GO" id="GO:0004525">
    <property type="term" value="F:ribonuclease III activity"/>
    <property type="evidence" value="ECO:0007669"/>
    <property type="project" value="InterPro"/>
</dbReference>
<evidence type="ECO:0000313" key="10">
    <source>
        <dbReference type="Proteomes" id="UP000554235"/>
    </source>
</evidence>
<dbReference type="EMBL" id="JAADYS010000918">
    <property type="protein sequence ID" value="KAF4466180.1"/>
    <property type="molecule type" value="Genomic_DNA"/>
</dbReference>
<dbReference type="PANTHER" id="PTHR11207">
    <property type="entry name" value="RIBONUCLEASE III"/>
    <property type="match status" value="1"/>
</dbReference>
<dbReference type="SMART" id="SM00535">
    <property type="entry name" value="RIBOc"/>
    <property type="match status" value="1"/>
</dbReference>
<dbReference type="AlphaFoldDB" id="A0A8H4LAP2"/>
<keyword evidence="2" id="KW-0694">RNA-binding</keyword>
<dbReference type="Pfam" id="PF22892">
    <property type="entry name" value="DSRM_MRPL44"/>
    <property type="match status" value="1"/>
</dbReference>
<evidence type="ECO:0000256" key="2">
    <source>
        <dbReference type="ARBA" id="ARBA00022884"/>
    </source>
</evidence>
<evidence type="ECO:0000256" key="1">
    <source>
        <dbReference type="ARBA" id="ARBA00004173"/>
    </source>
</evidence>
<dbReference type="GO" id="GO:0003725">
    <property type="term" value="F:double-stranded RNA binding"/>
    <property type="evidence" value="ECO:0007669"/>
    <property type="project" value="InterPro"/>
</dbReference>
<evidence type="ECO:0000259" key="8">
    <source>
        <dbReference type="PROSITE" id="PS50142"/>
    </source>
</evidence>
<dbReference type="GO" id="GO:0006396">
    <property type="term" value="P:RNA processing"/>
    <property type="evidence" value="ECO:0007669"/>
    <property type="project" value="InterPro"/>
</dbReference>
<comment type="subcellular location">
    <subcellularLocation>
        <location evidence="1">Mitochondrion</location>
    </subcellularLocation>
</comment>
<name>A0A8H4LAP2_9HYPO</name>
<protein>
    <recommendedName>
        <fullName evidence="7">Large ribosomal subunit protein mL44</fullName>
    </recommendedName>
</protein>
<evidence type="ECO:0000256" key="5">
    <source>
        <dbReference type="ARBA" id="ARBA00023274"/>
    </source>
</evidence>
<organism evidence="9 10">
    <name type="scientific">Fusarium albosuccineum</name>
    <dbReference type="NCBI Taxonomy" id="1237068"/>
    <lineage>
        <taxon>Eukaryota</taxon>
        <taxon>Fungi</taxon>
        <taxon>Dikarya</taxon>
        <taxon>Ascomycota</taxon>
        <taxon>Pezizomycotina</taxon>
        <taxon>Sordariomycetes</taxon>
        <taxon>Hypocreomycetidae</taxon>
        <taxon>Hypocreales</taxon>
        <taxon>Nectriaceae</taxon>
        <taxon>Fusarium</taxon>
        <taxon>Fusarium decemcellulare species complex</taxon>
    </lineage>
</organism>
<dbReference type="InterPro" id="IPR036389">
    <property type="entry name" value="RNase_III_sf"/>
</dbReference>
<dbReference type="Gene3D" id="3.30.160.20">
    <property type="match status" value="1"/>
</dbReference>
<evidence type="ECO:0000256" key="6">
    <source>
        <dbReference type="ARBA" id="ARBA00024034"/>
    </source>
</evidence>
<dbReference type="CDD" id="cd19873">
    <property type="entry name" value="DSRM_MRPL3_like"/>
    <property type="match status" value="1"/>
</dbReference>
<evidence type="ECO:0000313" key="9">
    <source>
        <dbReference type="EMBL" id="KAF4466180.1"/>
    </source>
</evidence>
<dbReference type="GO" id="GO:0003735">
    <property type="term" value="F:structural constituent of ribosome"/>
    <property type="evidence" value="ECO:0007669"/>
    <property type="project" value="TreeGrafter"/>
</dbReference>
<dbReference type="InterPro" id="IPR044443">
    <property type="entry name" value="Ribosomal_mL44_DSRM_fung"/>
</dbReference>
<dbReference type="Proteomes" id="UP000554235">
    <property type="component" value="Unassembled WGS sequence"/>
</dbReference>
<comment type="caution">
    <text evidence="9">The sequence shown here is derived from an EMBL/GenBank/DDBJ whole genome shotgun (WGS) entry which is preliminary data.</text>
</comment>
<dbReference type="InterPro" id="IPR000999">
    <property type="entry name" value="RNase_III_dom"/>
</dbReference>
<dbReference type="SMART" id="SM00358">
    <property type="entry name" value="DSRM"/>
    <property type="match status" value="1"/>
</dbReference>
<evidence type="ECO:0000256" key="3">
    <source>
        <dbReference type="ARBA" id="ARBA00022980"/>
    </source>
</evidence>
<dbReference type="PANTHER" id="PTHR11207:SF32">
    <property type="entry name" value="LARGE RIBOSOMAL SUBUNIT PROTEIN ML44"/>
    <property type="match status" value="1"/>
</dbReference>
<gene>
    <name evidence="9" type="ORF">FALBO_6961</name>
</gene>
<dbReference type="SUPFAM" id="SSF69065">
    <property type="entry name" value="RNase III domain-like"/>
    <property type="match status" value="1"/>
</dbReference>
<keyword evidence="4" id="KW-0496">Mitochondrion</keyword>
<dbReference type="OrthoDB" id="67027at2759"/>
<sequence>MAALNWCRQAVSTDEVPVRLARPAKARKAVRAGSCSAAGPPAEPPLTRLEACSAELFPVTVKFDAHAPGPRPLCDNLGPRVHLQRRELGILGSREPAGSMKRVRLDRWGGQLLQAHARSGAAIARQARQPFLAANSQTTTRRQASSVVASHGLIEDAPIDSTRTPLPSPAPQRAAESAKLAALHARLALSSKIPLETLARALIVPSADKNPSFNNSNLAFLGSTFINYHVLEYLVCKWPRLPMSLLYEALRAYAGKESLHQIARRWGIEAAAAPGEEVDPGLLQWKPEASGLQTRWGYVRTEASFAHRFEPRRGMSSRVVFDDEFGDTLHQPQTSEEGYNYYQDEAYASFVQAVVGAIYTHNGREATRDFVKSHVLSRQVDISSMFEFKLPTRELAMLCAREGFDAPIARLESETGRASRTPVFVVGIYSGPEKLGEGSGPSLDVARRKASMNALKAWYLYSPSNKVRVPSDMLEEGAKPWKAPHIDIGEII</sequence>
<proteinExistence type="inferred from homology"/>
<keyword evidence="3" id="KW-0689">Ribosomal protein</keyword>
<feature type="domain" description="RNase III" evidence="8">
    <location>
        <begin position="180"/>
        <end position="363"/>
    </location>
</feature>
<keyword evidence="5" id="KW-0687">Ribonucleoprotein</keyword>
<dbReference type="PROSITE" id="PS50142">
    <property type="entry name" value="RNASE_3_2"/>
    <property type="match status" value="1"/>
</dbReference>
<dbReference type="SUPFAM" id="SSF54768">
    <property type="entry name" value="dsRNA-binding domain-like"/>
    <property type="match status" value="1"/>
</dbReference>
<dbReference type="CDD" id="cd00593">
    <property type="entry name" value="RIBOc"/>
    <property type="match status" value="1"/>
</dbReference>
<dbReference type="InterPro" id="IPR044444">
    <property type="entry name" value="Ribosomal_mL44_DSRM_metazoa"/>
</dbReference>